<comment type="caution">
    <text evidence="1">The sequence shown here is derived from an EMBL/GenBank/DDBJ whole genome shotgun (WGS) entry which is preliminary data.</text>
</comment>
<sequence length="266" mass="29799">TIGAAEYVTESFPSTLALLVNRCLIKRIGLERYEIHELLRQFASGKLSAAGSDQERVRTRHAEFYMQAVAKWFRKLTGPEQYPTLEYMGHEMGNVRSAFQHAAELGASELLHEACEGLFFYYDMRTQFEEAAEVFLNATNAYAQHTNRDNSVDAFLRIASGWFSSHTRPDLAAERMTVGLKSLSEGLPEDRLHAIGNVICAYASTGEDLEGHIQRASSSVEFYRDSPISWGEGLAMAAWASLESYRDVAQAESLAYQSLRLHREAG</sequence>
<reference evidence="1" key="1">
    <citation type="journal article" date="2014" name="Front. Microbiol.">
        <title>High frequency of phylogenetically diverse reductive dehalogenase-homologous genes in deep subseafloor sedimentary metagenomes.</title>
        <authorList>
            <person name="Kawai M."/>
            <person name="Futagami T."/>
            <person name="Toyoda A."/>
            <person name="Takaki Y."/>
            <person name="Nishi S."/>
            <person name="Hori S."/>
            <person name="Arai W."/>
            <person name="Tsubouchi T."/>
            <person name="Morono Y."/>
            <person name="Uchiyama I."/>
            <person name="Ito T."/>
            <person name="Fujiyama A."/>
            <person name="Inagaki F."/>
            <person name="Takami H."/>
        </authorList>
    </citation>
    <scope>NUCLEOTIDE SEQUENCE</scope>
    <source>
        <strain evidence="1">Expedition CK06-06</strain>
    </source>
</reference>
<feature type="non-terminal residue" evidence="1">
    <location>
        <position position="266"/>
    </location>
</feature>
<protein>
    <recommendedName>
        <fullName evidence="2">MalT-like TPR region domain-containing protein</fullName>
    </recommendedName>
</protein>
<evidence type="ECO:0000313" key="1">
    <source>
        <dbReference type="EMBL" id="GAG11641.1"/>
    </source>
</evidence>
<gene>
    <name evidence="1" type="ORF">S01H1_41157</name>
</gene>
<dbReference type="AlphaFoldDB" id="X0WG05"/>
<evidence type="ECO:0008006" key="2">
    <source>
        <dbReference type="Google" id="ProtNLM"/>
    </source>
</evidence>
<accession>X0WG05</accession>
<proteinExistence type="predicted"/>
<name>X0WG05_9ZZZZ</name>
<dbReference type="EMBL" id="BARS01026089">
    <property type="protein sequence ID" value="GAG11641.1"/>
    <property type="molecule type" value="Genomic_DNA"/>
</dbReference>
<organism evidence="1">
    <name type="scientific">marine sediment metagenome</name>
    <dbReference type="NCBI Taxonomy" id="412755"/>
    <lineage>
        <taxon>unclassified sequences</taxon>
        <taxon>metagenomes</taxon>
        <taxon>ecological metagenomes</taxon>
    </lineage>
</organism>
<feature type="non-terminal residue" evidence="1">
    <location>
        <position position="1"/>
    </location>
</feature>